<dbReference type="Pfam" id="PF23394">
    <property type="entry name" value="DUF7102"/>
    <property type="match status" value="1"/>
</dbReference>
<dbReference type="Proteomes" id="UP000781932">
    <property type="component" value="Unassembled WGS sequence"/>
</dbReference>
<dbReference type="EMBL" id="JAATWM020000038">
    <property type="protein sequence ID" value="KAF9872416.1"/>
    <property type="molecule type" value="Genomic_DNA"/>
</dbReference>
<name>A0A9P6LGP7_9PEZI</name>
<protein>
    <submittedName>
        <fullName evidence="3">Uncharacterized protein</fullName>
    </submittedName>
</protein>
<dbReference type="OrthoDB" id="3647246at2759"/>
<evidence type="ECO:0000313" key="3">
    <source>
        <dbReference type="EMBL" id="KAF9872416.1"/>
    </source>
</evidence>
<dbReference type="Pfam" id="PF23395">
    <property type="entry name" value="SAM_6"/>
    <property type="match status" value="1"/>
</dbReference>
<proteinExistence type="predicted"/>
<dbReference type="AlphaFoldDB" id="A0A9P6LGP7"/>
<evidence type="ECO:0000259" key="2">
    <source>
        <dbReference type="Pfam" id="PF23395"/>
    </source>
</evidence>
<organism evidence="3 4">
    <name type="scientific">Colletotrichum karsti</name>
    <dbReference type="NCBI Taxonomy" id="1095194"/>
    <lineage>
        <taxon>Eukaryota</taxon>
        <taxon>Fungi</taxon>
        <taxon>Dikarya</taxon>
        <taxon>Ascomycota</taxon>
        <taxon>Pezizomycotina</taxon>
        <taxon>Sordariomycetes</taxon>
        <taxon>Hypocreomycetidae</taxon>
        <taxon>Glomerellales</taxon>
        <taxon>Glomerellaceae</taxon>
        <taxon>Colletotrichum</taxon>
        <taxon>Colletotrichum boninense species complex</taxon>
    </lineage>
</organism>
<feature type="domain" description="SAM-like" evidence="2">
    <location>
        <begin position="836"/>
        <end position="899"/>
    </location>
</feature>
<feature type="domain" description="DUF7102" evidence="1">
    <location>
        <begin position="654"/>
        <end position="825"/>
    </location>
</feature>
<reference evidence="3" key="2">
    <citation type="submission" date="2020-11" db="EMBL/GenBank/DDBJ databases">
        <title>Whole genome sequencing of Colletotrichum sp.</title>
        <authorList>
            <person name="Li H."/>
        </authorList>
    </citation>
    <scope>NUCLEOTIDE SEQUENCE</scope>
    <source>
        <strain evidence="3">CkLH20</strain>
    </source>
</reference>
<reference evidence="3" key="1">
    <citation type="submission" date="2020-03" db="EMBL/GenBank/DDBJ databases">
        <authorList>
            <person name="He L."/>
        </authorList>
    </citation>
    <scope>NUCLEOTIDE SEQUENCE</scope>
    <source>
        <strain evidence="3">CkLH20</strain>
    </source>
</reference>
<dbReference type="RefSeq" id="XP_038741877.1">
    <property type="nucleotide sequence ID" value="XM_038892957.1"/>
</dbReference>
<comment type="caution">
    <text evidence="3">The sequence shown here is derived from an EMBL/GenBank/DDBJ whole genome shotgun (WGS) entry which is preliminary data.</text>
</comment>
<evidence type="ECO:0000313" key="4">
    <source>
        <dbReference type="Proteomes" id="UP000781932"/>
    </source>
</evidence>
<dbReference type="InterPro" id="IPR055528">
    <property type="entry name" value="DUF7102"/>
</dbReference>
<sequence>MASDERSLREYAMTHQLFLNSKKHITKRSKTIFDDLQKSPYFPPTATLKDPEGVPTLVIPEPILPPETDLKKDNLGDLATLAIGLEEQDDWMTLAMDASFQNLRFSGVIGKFELPALRTDPRHDLKALAKDVWETKQYDFFRRPNPLVLEPVDEKKGEGLALPSSAVHFHDQLARGAEPDEIDYDEEDLAYVAEAVHETYTDEDLQNLIQLEMPTRQRPQSMSPVLIPRSPDLTPDDISEPIAKARMIQLSSDPDSLMAEDLNSAGKMMDYMYEHECLPDMTMDSIEDLFDPPESESPPTGQRLEDLKMEPPILCKSDEVSTSTQFEEACRAHIRGMSELGQAAVVMTEDLAEDYDDFEGDLTELLQSKAEEITRKSEQEQIYEADATARLEVPVVDFTIPDPDWQQSGATQDASQMYLWIRRHLKDQFNAALWPKTWSEREFMWHLMPGSLGGVNTEESVGDKTLYKKLMECPAIDMASSAGYIKKRSGLKVLALGDDEELPVPSSGDEPWSMEHEPELGVLEAIRKRKSAGPLETGGIAASPRINNKSRRITNRKTTNFGHDSLLFGDNDPDAPRKLLSSFLELQAPKKSHFETASHFFPTPERTAASRPVLRTKTNTAQSPAKAPDPPPKPVFKRIVPPCPTIEPLAGLTKIVISTTVARNIMNALTRNLPGVDLIDRDFTKLSTTSLAPADNKSTVSISPFEADITPSPATGIITTNVLKISQKASVGSTSQLSEIRQRVAKVALLYEHLAILVSEGSTQAEEHVGQLSKANAEAYTSFVAFASAISISTGCSIRVIYVGGGLKTLENWTCALVSIHAKETSSELDLRGILIQDETDWELFLRRAGFNVYAAQVIICLCKGACAAGANGHEAPLIWFLKMSPEERVQYLARHLGGGADEEKGRNVLNRVSARLNRVVDGARKTANPCAAAALSRSDGI</sequence>
<accession>A0A9P6LGP7</accession>
<gene>
    <name evidence="3" type="ORF">CkaCkLH20_10243</name>
</gene>
<keyword evidence="4" id="KW-1185">Reference proteome</keyword>
<dbReference type="InterPro" id="IPR057559">
    <property type="entry name" value="SAM_6"/>
</dbReference>
<evidence type="ECO:0000259" key="1">
    <source>
        <dbReference type="Pfam" id="PF23394"/>
    </source>
</evidence>
<dbReference type="GeneID" id="62166031"/>